<evidence type="ECO:0000313" key="3">
    <source>
        <dbReference type="Proteomes" id="UP000701801"/>
    </source>
</evidence>
<feature type="transmembrane region" description="Helical" evidence="1">
    <location>
        <begin position="116"/>
        <end position="133"/>
    </location>
</feature>
<reference evidence="2" key="1">
    <citation type="submission" date="2021-07" db="EMBL/GenBank/DDBJ databases">
        <authorList>
            <person name="Durling M."/>
        </authorList>
    </citation>
    <scope>NUCLEOTIDE SEQUENCE</scope>
</reference>
<feature type="transmembrane region" description="Helical" evidence="1">
    <location>
        <begin position="6"/>
        <end position="25"/>
    </location>
</feature>
<gene>
    <name evidence="2" type="ORF">HYALB_00003455</name>
</gene>
<dbReference type="EMBL" id="CAJVRM010000001">
    <property type="protein sequence ID" value="CAG8970700.1"/>
    <property type="molecule type" value="Genomic_DNA"/>
</dbReference>
<keyword evidence="3" id="KW-1185">Reference proteome</keyword>
<dbReference type="OrthoDB" id="10306154at2759"/>
<comment type="caution">
    <text evidence="2">The sequence shown here is derived from an EMBL/GenBank/DDBJ whole genome shotgun (WGS) entry which is preliminary data.</text>
</comment>
<evidence type="ECO:0000313" key="2">
    <source>
        <dbReference type="EMBL" id="CAG8970700.1"/>
    </source>
</evidence>
<accession>A0A9N9L8Z6</accession>
<dbReference type="Proteomes" id="UP000701801">
    <property type="component" value="Unassembled WGS sequence"/>
</dbReference>
<keyword evidence="1" id="KW-0812">Transmembrane</keyword>
<name>A0A9N9L8Z6_9HELO</name>
<dbReference type="AlphaFoldDB" id="A0A9N9L8Z6"/>
<protein>
    <submittedName>
        <fullName evidence="2">Uncharacterized protein</fullName>
    </submittedName>
</protein>
<keyword evidence="1" id="KW-1133">Transmembrane helix</keyword>
<keyword evidence="1" id="KW-0472">Membrane</keyword>
<sequence length="134" mass="15107">MKLPHSKFTLLLPLGFILAIISLLLSPQLKNNIFQNLAQNPDISTQTTFGNDTHHVDLPADTTAPSYLDVSSSKEFQADLKREREERLEQYKRLAVSYSQRRLERQMNARKRVEKVGAAVGIFVLGALGWLITG</sequence>
<proteinExistence type="predicted"/>
<organism evidence="2 3">
    <name type="scientific">Hymenoscyphus albidus</name>
    <dbReference type="NCBI Taxonomy" id="595503"/>
    <lineage>
        <taxon>Eukaryota</taxon>
        <taxon>Fungi</taxon>
        <taxon>Dikarya</taxon>
        <taxon>Ascomycota</taxon>
        <taxon>Pezizomycotina</taxon>
        <taxon>Leotiomycetes</taxon>
        <taxon>Helotiales</taxon>
        <taxon>Helotiaceae</taxon>
        <taxon>Hymenoscyphus</taxon>
    </lineage>
</organism>
<evidence type="ECO:0000256" key="1">
    <source>
        <dbReference type="SAM" id="Phobius"/>
    </source>
</evidence>